<evidence type="ECO:0000256" key="8">
    <source>
        <dbReference type="ARBA" id="ARBA00022989"/>
    </source>
</evidence>
<comment type="subcellular location">
    <subcellularLocation>
        <location evidence="1">Membrane</location>
        <topology evidence="1">Multi-pass membrane protein</topology>
    </subcellularLocation>
</comment>
<dbReference type="Gene3D" id="3.90.550.10">
    <property type="entry name" value="Spore Coat Polysaccharide Biosynthesis Protein SpsA, Chain A"/>
    <property type="match status" value="1"/>
</dbReference>
<evidence type="ECO:0000256" key="1">
    <source>
        <dbReference type="ARBA" id="ARBA00004141"/>
    </source>
</evidence>
<comment type="pathway">
    <text evidence="3">Sphingolipid metabolism.</text>
</comment>
<dbReference type="InterPro" id="IPR025993">
    <property type="entry name" value="Ceramide_glucosylTrfase"/>
</dbReference>
<keyword evidence="8" id="KW-1133">Transmembrane helix</keyword>
<evidence type="ECO:0000256" key="9">
    <source>
        <dbReference type="ARBA" id="ARBA00023136"/>
    </source>
</evidence>
<gene>
    <name evidence="10" type="ORF">ACFQNJ_02570</name>
</gene>
<dbReference type="Proteomes" id="UP001596495">
    <property type="component" value="Unassembled WGS sequence"/>
</dbReference>
<dbReference type="RefSeq" id="WP_382253584.1">
    <property type="nucleotide sequence ID" value="NZ_JBHTBX010000001.1"/>
</dbReference>
<dbReference type="InterPro" id="IPR029044">
    <property type="entry name" value="Nucleotide-diphossugar_trans"/>
</dbReference>
<organism evidence="10 11">
    <name type="scientific">Hydrogenophaga bisanensis</name>
    <dbReference type="NCBI Taxonomy" id="439611"/>
    <lineage>
        <taxon>Bacteria</taxon>
        <taxon>Pseudomonadati</taxon>
        <taxon>Pseudomonadota</taxon>
        <taxon>Betaproteobacteria</taxon>
        <taxon>Burkholderiales</taxon>
        <taxon>Comamonadaceae</taxon>
        <taxon>Hydrogenophaga</taxon>
    </lineage>
</organism>
<proteinExistence type="inferred from homology"/>
<dbReference type="SUPFAM" id="SSF53448">
    <property type="entry name" value="Nucleotide-diphospho-sugar transferases"/>
    <property type="match status" value="1"/>
</dbReference>
<comment type="pathway">
    <text evidence="2">Lipid metabolism; sphingolipid metabolism.</text>
</comment>
<evidence type="ECO:0000256" key="7">
    <source>
        <dbReference type="ARBA" id="ARBA00022692"/>
    </source>
</evidence>
<keyword evidence="11" id="KW-1185">Reference proteome</keyword>
<evidence type="ECO:0000313" key="10">
    <source>
        <dbReference type="EMBL" id="MFC7433391.1"/>
    </source>
</evidence>
<dbReference type="EMBL" id="JBHTBX010000001">
    <property type="protein sequence ID" value="MFC7433391.1"/>
    <property type="molecule type" value="Genomic_DNA"/>
</dbReference>
<evidence type="ECO:0000256" key="6">
    <source>
        <dbReference type="ARBA" id="ARBA00022679"/>
    </source>
</evidence>
<keyword evidence="7" id="KW-0812">Transmembrane</keyword>
<name>A0ABW2R609_9BURK</name>
<sequence length="218" mass="23996">MLTTNVPDGTPLQSHGLTVQRLTNTSPLGFGANHNQAFKVAREEFFCVCNPDIRLPVDPFPALLEAMNDSKVGLVAPLVVSPAGQPEDSARRFPTPIGLLRKAIGGDDGRYRIPFAEGASPVPVDWTAGMFLLFRASAFRSVGGFDDKFHLYYEDVDICARLWNAGWKVVVSPRTSVVHAAQRASRRQPRYMAWHAGSMARYFMKHLGRLPSTSPVAD</sequence>
<comment type="caution">
    <text evidence="10">The sequence shown here is derived from an EMBL/GenBank/DDBJ whole genome shotgun (WGS) entry which is preliminary data.</text>
</comment>
<keyword evidence="9" id="KW-0472">Membrane</keyword>
<keyword evidence="6" id="KW-0808">Transferase</keyword>
<dbReference type="PANTHER" id="PTHR43179">
    <property type="entry name" value="RHAMNOSYLTRANSFERASE WBBL"/>
    <property type="match status" value="1"/>
</dbReference>
<evidence type="ECO:0000256" key="2">
    <source>
        <dbReference type="ARBA" id="ARBA00004760"/>
    </source>
</evidence>
<protein>
    <submittedName>
        <fullName evidence="10">Glycosyltransferase</fullName>
    </submittedName>
</protein>
<accession>A0ABW2R609</accession>
<reference evidence="11" key="1">
    <citation type="journal article" date="2019" name="Int. J. Syst. Evol. Microbiol.">
        <title>The Global Catalogue of Microorganisms (GCM) 10K type strain sequencing project: providing services to taxonomists for standard genome sequencing and annotation.</title>
        <authorList>
            <consortium name="The Broad Institute Genomics Platform"/>
            <consortium name="The Broad Institute Genome Sequencing Center for Infectious Disease"/>
            <person name="Wu L."/>
            <person name="Ma J."/>
        </authorList>
    </citation>
    <scope>NUCLEOTIDE SEQUENCE [LARGE SCALE GENOMIC DNA]</scope>
    <source>
        <strain evidence="11">CCUG 54518</strain>
    </source>
</reference>
<evidence type="ECO:0000256" key="3">
    <source>
        <dbReference type="ARBA" id="ARBA00004991"/>
    </source>
</evidence>
<evidence type="ECO:0000256" key="5">
    <source>
        <dbReference type="ARBA" id="ARBA00022676"/>
    </source>
</evidence>
<dbReference type="Pfam" id="PF13506">
    <property type="entry name" value="Glyco_transf_21"/>
    <property type="match status" value="1"/>
</dbReference>
<dbReference type="PANTHER" id="PTHR43179:SF12">
    <property type="entry name" value="GALACTOFURANOSYLTRANSFERASE GLFT2"/>
    <property type="match status" value="1"/>
</dbReference>
<comment type="similarity">
    <text evidence="4">Belongs to the glycosyltransferase 2 family.</text>
</comment>
<keyword evidence="5" id="KW-0328">Glycosyltransferase</keyword>
<evidence type="ECO:0000313" key="11">
    <source>
        <dbReference type="Proteomes" id="UP001596495"/>
    </source>
</evidence>
<evidence type="ECO:0000256" key="4">
    <source>
        <dbReference type="ARBA" id="ARBA00006739"/>
    </source>
</evidence>